<dbReference type="EMBL" id="JAQFWP010000057">
    <property type="protein sequence ID" value="MDA2807530.1"/>
    <property type="molecule type" value="Genomic_DNA"/>
</dbReference>
<evidence type="ECO:0000256" key="7">
    <source>
        <dbReference type="ARBA" id="ARBA00023150"/>
    </source>
</evidence>
<dbReference type="Gene3D" id="3.90.550.10">
    <property type="entry name" value="Spore Coat Polysaccharide Biosynthesis Protein SpsA, Chain A"/>
    <property type="match status" value="1"/>
</dbReference>
<evidence type="ECO:0000256" key="2">
    <source>
        <dbReference type="ARBA" id="ARBA00022679"/>
    </source>
</evidence>
<dbReference type="InterPro" id="IPR029044">
    <property type="entry name" value="Nucleotide-diphossugar_trans"/>
</dbReference>
<keyword evidence="10" id="KW-1185">Reference proteome</keyword>
<dbReference type="PANTHER" id="PTHR19136:SF81">
    <property type="entry name" value="MOLYBDENUM COFACTOR GUANYLYLTRANSFERASE"/>
    <property type="match status" value="1"/>
</dbReference>
<name>A0ABT4TTF5_9ACTN</name>
<dbReference type="CDD" id="cd02503">
    <property type="entry name" value="MobA"/>
    <property type="match status" value="1"/>
</dbReference>
<feature type="domain" description="MobA-like NTP transferase" evidence="8">
    <location>
        <begin position="10"/>
        <end position="152"/>
    </location>
</feature>
<gene>
    <name evidence="9" type="ORF">O4U47_23680</name>
</gene>
<reference evidence="9" key="1">
    <citation type="submission" date="2023-01" db="EMBL/GenBank/DDBJ databases">
        <title>Draft genome sequence of Nocardiopsis sp. LSu2-4 isolated from halophytes.</title>
        <authorList>
            <person name="Duangmal K."/>
            <person name="Chantavorakit T."/>
        </authorList>
    </citation>
    <scope>NUCLEOTIDE SEQUENCE</scope>
    <source>
        <strain evidence="9">LSu2-4</strain>
    </source>
</reference>
<keyword evidence="4" id="KW-0547">Nucleotide-binding</keyword>
<dbReference type="Pfam" id="PF12804">
    <property type="entry name" value="NTP_transf_3"/>
    <property type="match status" value="1"/>
</dbReference>
<keyword evidence="3" id="KW-0479">Metal-binding</keyword>
<comment type="caution">
    <text evidence="9">The sequence shown here is derived from an EMBL/GenBank/DDBJ whole genome shotgun (WGS) entry which is preliminary data.</text>
</comment>
<evidence type="ECO:0000256" key="1">
    <source>
        <dbReference type="ARBA" id="ARBA00022490"/>
    </source>
</evidence>
<keyword evidence="2" id="KW-0808">Transferase</keyword>
<keyword evidence="5" id="KW-0460">Magnesium</keyword>
<evidence type="ECO:0000256" key="6">
    <source>
        <dbReference type="ARBA" id="ARBA00023134"/>
    </source>
</evidence>
<evidence type="ECO:0000313" key="9">
    <source>
        <dbReference type="EMBL" id="MDA2807530.1"/>
    </source>
</evidence>
<dbReference type="PANTHER" id="PTHR19136">
    <property type="entry name" value="MOLYBDENUM COFACTOR GUANYLYLTRANSFERASE"/>
    <property type="match status" value="1"/>
</dbReference>
<keyword evidence="7" id="KW-0501">Molybdenum cofactor biosynthesis</keyword>
<proteinExistence type="predicted"/>
<organism evidence="9 10">
    <name type="scientific">Nocardiopsis suaedae</name>
    <dbReference type="NCBI Taxonomy" id="3018444"/>
    <lineage>
        <taxon>Bacteria</taxon>
        <taxon>Bacillati</taxon>
        <taxon>Actinomycetota</taxon>
        <taxon>Actinomycetes</taxon>
        <taxon>Streptosporangiales</taxon>
        <taxon>Nocardiopsidaceae</taxon>
        <taxon>Nocardiopsis</taxon>
    </lineage>
</organism>
<keyword evidence="9" id="KW-0548">Nucleotidyltransferase</keyword>
<dbReference type="GO" id="GO:0016779">
    <property type="term" value="F:nucleotidyltransferase activity"/>
    <property type="evidence" value="ECO:0007669"/>
    <property type="project" value="UniProtKB-KW"/>
</dbReference>
<sequence>MEALQECDSVILAGGRARRMGGADKPGLEAGGATLLERVAAAAPGRVVIVGPPRERPHAVYVREDPPGSGPVPALRAGAGEVRAPWTAVLAGDMPFLRAEHVTALRAAAEGRHGAVMVDAEGREQWLLGVWRTERLRAALEAYPGASLRGLFAPAGCARPFDYARVRTPQGAELAAFDCDTPEELARARELLRDGTD</sequence>
<dbReference type="InterPro" id="IPR013482">
    <property type="entry name" value="Molybde_CF_guanTrfase"/>
</dbReference>
<dbReference type="SUPFAM" id="SSF53448">
    <property type="entry name" value="Nucleotide-diphospho-sugar transferases"/>
    <property type="match status" value="1"/>
</dbReference>
<dbReference type="Proteomes" id="UP001165685">
    <property type="component" value="Unassembled WGS sequence"/>
</dbReference>
<dbReference type="InterPro" id="IPR025877">
    <property type="entry name" value="MobA-like_NTP_Trfase"/>
</dbReference>
<keyword evidence="1" id="KW-0963">Cytoplasm</keyword>
<keyword evidence="6" id="KW-0342">GTP-binding</keyword>
<accession>A0ABT4TTF5</accession>
<dbReference type="RefSeq" id="WP_270680158.1">
    <property type="nucleotide sequence ID" value="NZ_JAQFWP010000057.1"/>
</dbReference>
<evidence type="ECO:0000259" key="8">
    <source>
        <dbReference type="Pfam" id="PF12804"/>
    </source>
</evidence>
<protein>
    <submittedName>
        <fullName evidence="9">Molybdenum cofactor guanylyltransferase</fullName>
    </submittedName>
</protein>
<evidence type="ECO:0000256" key="5">
    <source>
        <dbReference type="ARBA" id="ARBA00022842"/>
    </source>
</evidence>
<evidence type="ECO:0000313" key="10">
    <source>
        <dbReference type="Proteomes" id="UP001165685"/>
    </source>
</evidence>
<evidence type="ECO:0000256" key="4">
    <source>
        <dbReference type="ARBA" id="ARBA00022741"/>
    </source>
</evidence>
<evidence type="ECO:0000256" key="3">
    <source>
        <dbReference type="ARBA" id="ARBA00022723"/>
    </source>
</evidence>